<reference evidence="2 3" key="1">
    <citation type="submission" date="2017-07" db="EMBL/GenBank/DDBJ databases">
        <title>Genomes of Fischerella (Mastigocladus) sp. strains.</title>
        <authorList>
            <person name="Miller S.R."/>
        </authorList>
    </citation>
    <scope>NUCLEOTIDE SEQUENCE [LARGE SCALE GENOMIC DNA]</scope>
    <source>
        <strain evidence="2 3">CCMEE 5318</strain>
    </source>
</reference>
<proteinExistence type="predicted"/>
<evidence type="ECO:0000313" key="3">
    <source>
        <dbReference type="Proteomes" id="UP000235081"/>
    </source>
</evidence>
<dbReference type="EMBL" id="NMQE01000526">
    <property type="protein sequence ID" value="PMB20269.1"/>
    <property type="molecule type" value="Genomic_DNA"/>
</dbReference>
<name>A0A2N6LBW6_9CYAN</name>
<dbReference type="RefSeq" id="WP_102182433.1">
    <property type="nucleotide sequence ID" value="NZ_NMQE01000526.1"/>
</dbReference>
<protein>
    <submittedName>
        <fullName evidence="2">Uncharacterized protein</fullName>
    </submittedName>
</protein>
<organism evidence="2 3">
    <name type="scientific">Fischerella thermalis CCMEE 5318</name>
    <dbReference type="NCBI Taxonomy" id="2019666"/>
    <lineage>
        <taxon>Bacteria</taxon>
        <taxon>Bacillati</taxon>
        <taxon>Cyanobacteriota</taxon>
        <taxon>Cyanophyceae</taxon>
        <taxon>Nostocales</taxon>
        <taxon>Hapalosiphonaceae</taxon>
        <taxon>Fischerella</taxon>
    </lineage>
</organism>
<evidence type="ECO:0000256" key="1">
    <source>
        <dbReference type="SAM" id="MobiDB-lite"/>
    </source>
</evidence>
<comment type="caution">
    <text evidence="2">The sequence shown here is derived from an EMBL/GenBank/DDBJ whole genome shotgun (WGS) entry which is preliminary data.</text>
</comment>
<feature type="region of interest" description="Disordered" evidence="1">
    <location>
        <begin position="217"/>
        <end position="236"/>
    </location>
</feature>
<gene>
    <name evidence="2" type="ORF">CEN46_16805</name>
</gene>
<accession>A0A2N6LBW6</accession>
<dbReference type="Proteomes" id="UP000235081">
    <property type="component" value="Unassembled WGS sequence"/>
</dbReference>
<sequence>MVLAVSTIPQQSLPSEGFSLFEIGTTAYVQFARWLKQQQQTMKPKAFKALLAEYGMIRREATKFIKLATVSDRFVPEDLAKLGLMMFSLLTPRYAPLWSEMLDEGELTQDLVDGLKKQMFPTKKRENKKQSSVTPAAIDNQDTQARLETIASSEGISPQKAVDKALDYYEAFAQGRLVWAESKDLEETSAVAQAAIALEEDSVSFPKEVEEALVAEEVENKGTGSEGKQESLNSNSVFSPAEEAPLNIRVQSASERWREGWKVGDIVVANSTVEDFVKWSKGQPLQITFVSGRVGSVQRITVINSDFQEYSTFGNWIEPAPTYQVAGTTDDWEGEIVKINSIGRVYHRISAIDDQSRWTSIKHEFLTPIVDAQYQPIVSAGVQAKEDELEQFISSEEVALQQWGLSLGDTVVWSDDERLAMMAGRIYDVTLDQALVDCGLENPIAVAYSQLKKITPEYIESALGDPKSPHAQIFLKAKNVKKLWNVNSIVAAACLKELLNMTWHHKVWIDVDAMSEENRLLFIPGGKDYLDEKVGNTAVDETFPRKMGQGSLDSRNVLWINRGVSNPAPFFKEDSVHKEIPINPIEEIAKVFRNASDWAEIRTALLTYGYEHKQAAWNLLFKQEKQRFLSLMPPAVQKLSKLKKQGIILDFKEDMTGENFFIKLKSGTEQEVSIASFNEFILELEPF</sequence>
<evidence type="ECO:0000313" key="2">
    <source>
        <dbReference type="EMBL" id="PMB20269.1"/>
    </source>
</evidence>
<dbReference type="AlphaFoldDB" id="A0A2N6LBW6"/>